<keyword evidence="4" id="KW-0812">Transmembrane</keyword>
<dbReference type="PANTHER" id="PTHR10434">
    <property type="entry name" value="1-ACYL-SN-GLYCEROL-3-PHOSPHATE ACYLTRANSFERASE"/>
    <property type="match status" value="1"/>
</dbReference>
<feature type="transmembrane region" description="Helical" evidence="4">
    <location>
        <begin position="12"/>
        <end position="36"/>
    </location>
</feature>
<dbReference type="InterPro" id="IPR002123">
    <property type="entry name" value="Plipid/glycerol_acylTrfase"/>
</dbReference>
<dbReference type="RefSeq" id="WP_157735771.1">
    <property type="nucleotide sequence ID" value="NZ_CP018632.1"/>
</dbReference>
<gene>
    <name evidence="6" type="primary">plsC_1</name>
    <name evidence="6" type="ORF">IMCC3135_04905</name>
</gene>
<evidence type="ECO:0000313" key="6">
    <source>
        <dbReference type="EMBL" id="ASJ71094.1"/>
    </source>
</evidence>
<evidence type="ECO:0000313" key="7">
    <source>
        <dbReference type="Proteomes" id="UP000250079"/>
    </source>
</evidence>
<keyword evidence="2 6" id="KW-0808">Transferase</keyword>
<dbReference type="PANTHER" id="PTHR10434:SF40">
    <property type="entry name" value="1-ACYL-SN-GLYCEROL-3-PHOSPHATE ACYLTRANSFERASE"/>
    <property type="match status" value="1"/>
</dbReference>
<dbReference type="SMART" id="SM00563">
    <property type="entry name" value="PlsC"/>
    <property type="match status" value="1"/>
</dbReference>
<keyword evidence="7" id="KW-1185">Reference proteome</keyword>
<sequence length="245" mass="27966">MYRFWLMVRSVVFWIWQIVVTLVLGGPVLIFGLFSFRMGNALAILWNRSNVWGLRVICGVSWELDGLENIPDKPCVVMAKHQSTWEAYFLPTLFYPGVYVAKRSLLWIPIFGWALYVLKFIMIDRASGRSAIHQMCTQAKDRLARRRWIIVFPEGTRRPVGAEPEYRVGGAMIARNVPADVLPVALNAGEFWPRMGFIKWPGTITVSIGPVISSEGKKASQILAETEKWIEGRMAEITVVDRFPY</sequence>
<dbReference type="OrthoDB" id="9812274at2"/>
<comment type="pathway">
    <text evidence="1">Lipid metabolism.</text>
</comment>
<dbReference type="GO" id="GO:0006654">
    <property type="term" value="P:phosphatidic acid biosynthetic process"/>
    <property type="evidence" value="ECO:0007669"/>
    <property type="project" value="TreeGrafter"/>
</dbReference>
<feature type="domain" description="Phospholipid/glycerol acyltransferase" evidence="5">
    <location>
        <begin position="75"/>
        <end position="189"/>
    </location>
</feature>
<reference evidence="6 7" key="1">
    <citation type="submission" date="2016-12" db="EMBL/GenBank/DDBJ databases">
        <authorList>
            <person name="Song W.-J."/>
            <person name="Kurnit D.M."/>
        </authorList>
    </citation>
    <scope>NUCLEOTIDE SEQUENCE [LARGE SCALE GENOMIC DNA]</scope>
    <source>
        <strain evidence="6 7">IMCC3135</strain>
    </source>
</reference>
<protein>
    <submittedName>
        <fullName evidence="6">1-acyl-sn-glycerol-3-phosphate acyltransferase</fullName>
        <ecNumber evidence="6">2.3.1.51</ecNumber>
    </submittedName>
</protein>
<keyword evidence="3 6" id="KW-0012">Acyltransferase</keyword>
<dbReference type="EC" id="2.3.1.51" evidence="6"/>
<dbReference type="SUPFAM" id="SSF69593">
    <property type="entry name" value="Glycerol-3-phosphate (1)-acyltransferase"/>
    <property type="match status" value="1"/>
</dbReference>
<evidence type="ECO:0000259" key="5">
    <source>
        <dbReference type="SMART" id="SM00563"/>
    </source>
</evidence>
<dbReference type="EMBL" id="CP018632">
    <property type="protein sequence ID" value="ASJ71094.1"/>
    <property type="molecule type" value="Genomic_DNA"/>
</dbReference>
<name>A0A2Z2NVD1_9GAMM</name>
<dbReference type="Pfam" id="PF01553">
    <property type="entry name" value="Acyltransferase"/>
    <property type="match status" value="1"/>
</dbReference>
<dbReference type="CDD" id="cd07989">
    <property type="entry name" value="LPLAT_AGPAT-like"/>
    <property type="match status" value="1"/>
</dbReference>
<keyword evidence="4" id="KW-0472">Membrane</keyword>
<evidence type="ECO:0000256" key="3">
    <source>
        <dbReference type="ARBA" id="ARBA00023315"/>
    </source>
</evidence>
<keyword evidence="4" id="KW-1133">Transmembrane helix</keyword>
<feature type="transmembrane region" description="Helical" evidence="4">
    <location>
        <begin position="104"/>
        <end position="122"/>
    </location>
</feature>
<organism evidence="6 7">
    <name type="scientific">Granulosicoccus antarcticus IMCC3135</name>
    <dbReference type="NCBI Taxonomy" id="1192854"/>
    <lineage>
        <taxon>Bacteria</taxon>
        <taxon>Pseudomonadati</taxon>
        <taxon>Pseudomonadota</taxon>
        <taxon>Gammaproteobacteria</taxon>
        <taxon>Chromatiales</taxon>
        <taxon>Granulosicoccaceae</taxon>
        <taxon>Granulosicoccus</taxon>
    </lineage>
</organism>
<evidence type="ECO:0000256" key="2">
    <source>
        <dbReference type="ARBA" id="ARBA00022679"/>
    </source>
</evidence>
<accession>A0A2Z2NVD1</accession>
<proteinExistence type="predicted"/>
<dbReference type="GO" id="GO:0003841">
    <property type="term" value="F:1-acylglycerol-3-phosphate O-acyltransferase activity"/>
    <property type="evidence" value="ECO:0007669"/>
    <property type="project" value="UniProtKB-EC"/>
</dbReference>
<evidence type="ECO:0000256" key="1">
    <source>
        <dbReference type="ARBA" id="ARBA00005189"/>
    </source>
</evidence>
<dbReference type="KEGG" id="gai:IMCC3135_04905"/>
<dbReference type="AlphaFoldDB" id="A0A2Z2NVD1"/>
<evidence type="ECO:0000256" key="4">
    <source>
        <dbReference type="SAM" id="Phobius"/>
    </source>
</evidence>
<dbReference type="Proteomes" id="UP000250079">
    <property type="component" value="Chromosome"/>
</dbReference>